<dbReference type="AlphaFoldDB" id="A0A7S1B0Y8"/>
<feature type="transmembrane region" description="Helical" evidence="1">
    <location>
        <begin position="179"/>
        <end position="197"/>
    </location>
</feature>
<evidence type="ECO:0000313" key="2">
    <source>
        <dbReference type="EMBL" id="CAD8871682.1"/>
    </source>
</evidence>
<feature type="transmembrane region" description="Helical" evidence="1">
    <location>
        <begin position="24"/>
        <end position="51"/>
    </location>
</feature>
<gene>
    <name evidence="2" type="ORF">NSCI0253_LOCUS46039</name>
</gene>
<name>A0A7S1B0Y8_NOCSC</name>
<protein>
    <submittedName>
        <fullName evidence="2">Uncharacterized protein</fullName>
    </submittedName>
</protein>
<dbReference type="EMBL" id="HBFQ01064892">
    <property type="protein sequence ID" value="CAD8871682.1"/>
    <property type="molecule type" value="Transcribed_RNA"/>
</dbReference>
<feature type="transmembrane region" description="Helical" evidence="1">
    <location>
        <begin position="102"/>
        <end position="126"/>
    </location>
</feature>
<feature type="transmembrane region" description="Helical" evidence="1">
    <location>
        <begin position="217"/>
        <end position="234"/>
    </location>
</feature>
<evidence type="ECO:0000256" key="1">
    <source>
        <dbReference type="SAM" id="Phobius"/>
    </source>
</evidence>
<sequence>MLRVHVQAICRVHGIMWNHGTSKIALLIVGNGLLFSTVSCAYVIIMILKLPKRLRNKLFARQLVYMGAFDIVLAGFSFYWVLLEGHFFIPNEDETSNTTMHVVQVIGCFSEYASILLELHIALGMAFSWARWESGLRVLDGSMCVIPALALASACVSAVTNPMTPSDTRPVFGRPTQLVGVVLICLVFMGCGFAYACALSAMRQSTFAAMRTVQRRFFLYPLNFVMSFGFKFVCDIDTELFGTFFGVLAAIGLAWNGFLNASTYFLQSRMSNGATTGLVVSNESQRLANIASFHAVFPRDNVHMVMGMQSLASSMRSEMEV</sequence>
<keyword evidence="1" id="KW-0812">Transmembrane</keyword>
<reference evidence="2" key="1">
    <citation type="submission" date="2021-01" db="EMBL/GenBank/DDBJ databases">
        <authorList>
            <person name="Corre E."/>
            <person name="Pelletier E."/>
            <person name="Niang G."/>
            <person name="Scheremetjew M."/>
            <person name="Finn R."/>
            <person name="Kale V."/>
            <person name="Holt S."/>
            <person name="Cochrane G."/>
            <person name="Meng A."/>
            <person name="Brown T."/>
            <person name="Cohen L."/>
        </authorList>
    </citation>
    <scope>NUCLEOTIDE SEQUENCE</scope>
</reference>
<feature type="transmembrane region" description="Helical" evidence="1">
    <location>
        <begin position="240"/>
        <end position="259"/>
    </location>
</feature>
<accession>A0A7S1B0Y8</accession>
<keyword evidence="1" id="KW-0472">Membrane</keyword>
<feature type="transmembrane region" description="Helical" evidence="1">
    <location>
        <begin position="138"/>
        <end position="159"/>
    </location>
</feature>
<organism evidence="2">
    <name type="scientific">Noctiluca scintillans</name>
    <name type="common">Sea sparkle</name>
    <name type="synonym">Red tide dinoflagellate</name>
    <dbReference type="NCBI Taxonomy" id="2966"/>
    <lineage>
        <taxon>Eukaryota</taxon>
        <taxon>Sar</taxon>
        <taxon>Alveolata</taxon>
        <taxon>Dinophyceae</taxon>
        <taxon>Noctilucales</taxon>
        <taxon>Noctilucaceae</taxon>
        <taxon>Noctiluca</taxon>
    </lineage>
</organism>
<feature type="transmembrane region" description="Helical" evidence="1">
    <location>
        <begin position="63"/>
        <end position="82"/>
    </location>
</feature>
<proteinExistence type="predicted"/>
<keyword evidence="1" id="KW-1133">Transmembrane helix</keyword>